<dbReference type="InterPro" id="IPR024072">
    <property type="entry name" value="DHFR-like_dom_sf"/>
</dbReference>
<comment type="similarity">
    <text evidence="2 8">Belongs to the dihydrofolate reductase family.</text>
</comment>
<comment type="function">
    <text evidence="7 8">Key enzyme in folate metabolism. Catalyzes an essential reaction for de novo glycine and purine synthesis, and for DNA precursor synthesis.</text>
</comment>
<dbReference type="Pfam" id="PF00186">
    <property type="entry name" value="DHFR_1"/>
    <property type="match status" value="1"/>
</dbReference>
<evidence type="ECO:0000256" key="7">
    <source>
        <dbReference type="ARBA" id="ARBA00025067"/>
    </source>
</evidence>
<sequence>MLLSIIVAVSENGVIGLNNQLIWRLPDDLKRFKKLTLGHPMIMGRKTFESIGKPLPGRQSIIITRDKNFYFEGTIVVHSLEEAIEEAQKTGTDEAFVIGGGDIYNQVQKISDKLYVTEVHTETEGDTFFKIENSDLWEEVERENHPSDEKHEFSFDFVDYIRKTQFDSTVK</sequence>
<evidence type="ECO:0000256" key="2">
    <source>
        <dbReference type="ARBA" id="ARBA00009539"/>
    </source>
</evidence>
<protein>
    <recommendedName>
        <fullName evidence="3 8">Dihydrofolate reductase</fullName>
        <ecNumber evidence="3 8">1.5.1.3</ecNumber>
    </recommendedName>
</protein>
<keyword evidence="4 8" id="KW-0554">One-carbon metabolism</keyword>
<dbReference type="Proteomes" id="UP000634134">
    <property type="component" value="Unassembled WGS sequence"/>
</dbReference>
<keyword evidence="5 8" id="KW-0521">NADP</keyword>
<dbReference type="Gene3D" id="3.40.430.10">
    <property type="entry name" value="Dihydrofolate Reductase, subunit A"/>
    <property type="match status" value="1"/>
</dbReference>
<dbReference type="PIRSF" id="PIRSF000194">
    <property type="entry name" value="DHFR"/>
    <property type="match status" value="1"/>
</dbReference>
<gene>
    <name evidence="10" type="ORF">IEE83_23015</name>
</gene>
<evidence type="ECO:0000256" key="5">
    <source>
        <dbReference type="ARBA" id="ARBA00022857"/>
    </source>
</evidence>
<organism evidence="10 11">
    <name type="scientific">Dyadobacter subterraneus</name>
    <dbReference type="NCBI Taxonomy" id="2773304"/>
    <lineage>
        <taxon>Bacteria</taxon>
        <taxon>Pseudomonadati</taxon>
        <taxon>Bacteroidota</taxon>
        <taxon>Cytophagia</taxon>
        <taxon>Cytophagales</taxon>
        <taxon>Spirosomataceae</taxon>
        <taxon>Dyadobacter</taxon>
    </lineage>
</organism>
<evidence type="ECO:0000256" key="8">
    <source>
        <dbReference type="PIRNR" id="PIRNR000194"/>
    </source>
</evidence>
<dbReference type="RefSeq" id="WP_194122803.1">
    <property type="nucleotide sequence ID" value="NZ_JACYGY010000001.1"/>
</dbReference>
<dbReference type="InterPro" id="IPR001796">
    <property type="entry name" value="DHFR_dom"/>
</dbReference>
<evidence type="ECO:0000256" key="1">
    <source>
        <dbReference type="ARBA" id="ARBA00004903"/>
    </source>
</evidence>
<comment type="pathway">
    <text evidence="1 8">Cofactor biosynthesis; tetrahydrofolate biosynthesis; 5,6,7,8-tetrahydrofolate from 7,8-dihydrofolate: step 1/1.</text>
</comment>
<evidence type="ECO:0000313" key="10">
    <source>
        <dbReference type="EMBL" id="MBE9464766.1"/>
    </source>
</evidence>
<dbReference type="SUPFAM" id="SSF53597">
    <property type="entry name" value="Dihydrofolate reductase-like"/>
    <property type="match status" value="1"/>
</dbReference>
<accession>A0ABR9WK89</accession>
<reference evidence="11" key="1">
    <citation type="submission" date="2023-07" db="EMBL/GenBank/DDBJ databases">
        <title>Dyadobacter sp. nov 'subterranea' isolated from contaminted grondwater.</title>
        <authorList>
            <person name="Szabo I."/>
            <person name="Al-Omari J."/>
            <person name="Szerdahelyi S.G."/>
            <person name="Rado J."/>
        </authorList>
    </citation>
    <scope>NUCLEOTIDE SEQUENCE [LARGE SCALE GENOMIC DNA]</scope>
    <source>
        <strain evidence="11">UP-52</strain>
    </source>
</reference>
<dbReference type="EMBL" id="JACYGY010000001">
    <property type="protein sequence ID" value="MBE9464766.1"/>
    <property type="molecule type" value="Genomic_DNA"/>
</dbReference>
<feature type="domain" description="DHFR" evidence="9">
    <location>
        <begin position="2"/>
        <end position="162"/>
    </location>
</feature>
<evidence type="ECO:0000256" key="3">
    <source>
        <dbReference type="ARBA" id="ARBA00012856"/>
    </source>
</evidence>
<evidence type="ECO:0000259" key="9">
    <source>
        <dbReference type="PROSITE" id="PS51330"/>
    </source>
</evidence>
<dbReference type="PANTHER" id="PTHR48069">
    <property type="entry name" value="DIHYDROFOLATE REDUCTASE"/>
    <property type="match status" value="1"/>
</dbReference>
<comment type="caution">
    <text evidence="10">The sequence shown here is derived from an EMBL/GenBank/DDBJ whole genome shotgun (WGS) entry which is preliminary data.</text>
</comment>
<dbReference type="InterPro" id="IPR012259">
    <property type="entry name" value="DHFR"/>
</dbReference>
<dbReference type="PROSITE" id="PS51330">
    <property type="entry name" value="DHFR_2"/>
    <property type="match status" value="1"/>
</dbReference>
<comment type="catalytic activity">
    <reaction evidence="8">
        <text>(6S)-5,6,7,8-tetrahydrofolate + NADP(+) = 7,8-dihydrofolate + NADPH + H(+)</text>
        <dbReference type="Rhea" id="RHEA:15009"/>
        <dbReference type="ChEBI" id="CHEBI:15378"/>
        <dbReference type="ChEBI" id="CHEBI:57451"/>
        <dbReference type="ChEBI" id="CHEBI:57453"/>
        <dbReference type="ChEBI" id="CHEBI:57783"/>
        <dbReference type="ChEBI" id="CHEBI:58349"/>
        <dbReference type="EC" id="1.5.1.3"/>
    </reaction>
</comment>
<evidence type="ECO:0000256" key="4">
    <source>
        <dbReference type="ARBA" id="ARBA00022563"/>
    </source>
</evidence>
<keyword evidence="6 8" id="KW-0560">Oxidoreductase</keyword>
<proteinExistence type="inferred from homology"/>
<evidence type="ECO:0000313" key="11">
    <source>
        <dbReference type="Proteomes" id="UP000634134"/>
    </source>
</evidence>
<dbReference type="PANTHER" id="PTHR48069:SF3">
    <property type="entry name" value="DIHYDROFOLATE REDUCTASE"/>
    <property type="match status" value="1"/>
</dbReference>
<keyword evidence="11" id="KW-1185">Reference proteome</keyword>
<dbReference type="PRINTS" id="PR00070">
    <property type="entry name" value="DHFR"/>
</dbReference>
<evidence type="ECO:0000256" key="6">
    <source>
        <dbReference type="ARBA" id="ARBA00023002"/>
    </source>
</evidence>
<dbReference type="EC" id="1.5.1.3" evidence="3 8"/>
<name>A0ABR9WK89_9BACT</name>
<dbReference type="CDD" id="cd00209">
    <property type="entry name" value="DHFR"/>
    <property type="match status" value="1"/>
</dbReference>